<dbReference type="AlphaFoldDB" id="A0A9W6XF11"/>
<name>A0A9W6XF11_9STRA</name>
<organism evidence="2 3">
    <name type="scientific">Phytophthora lilii</name>
    <dbReference type="NCBI Taxonomy" id="2077276"/>
    <lineage>
        <taxon>Eukaryota</taxon>
        <taxon>Sar</taxon>
        <taxon>Stramenopiles</taxon>
        <taxon>Oomycota</taxon>
        <taxon>Peronosporomycetes</taxon>
        <taxon>Peronosporales</taxon>
        <taxon>Peronosporaceae</taxon>
        <taxon>Phytophthora</taxon>
    </lineage>
</organism>
<feature type="compositionally biased region" description="Basic and acidic residues" evidence="1">
    <location>
        <begin position="273"/>
        <end position="283"/>
    </location>
</feature>
<keyword evidence="3" id="KW-1185">Reference proteome</keyword>
<evidence type="ECO:0000313" key="2">
    <source>
        <dbReference type="EMBL" id="GMF37356.1"/>
    </source>
</evidence>
<dbReference type="OrthoDB" id="103789at2759"/>
<evidence type="ECO:0000256" key="1">
    <source>
        <dbReference type="SAM" id="MobiDB-lite"/>
    </source>
</evidence>
<evidence type="ECO:0000313" key="3">
    <source>
        <dbReference type="Proteomes" id="UP001165083"/>
    </source>
</evidence>
<gene>
    <name evidence="2" type="ORF">Plil01_001572500</name>
</gene>
<dbReference type="InterPro" id="IPR036397">
    <property type="entry name" value="RNaseH_sf"/>
</dbReference>
<reference evidence="2" key="1">
    <citation type="submission" date="2023-04" db="EMBL/GenBank/DDBJ databases">
        <title>Phytophthora lilii NBRC 32176.</title>
        <authorList>
            <person name="Ichikawa N."/>
            <person name="Sato H."/>
            <person name="Tonouchi N."/>
        </authorList>
    </citation>
    <scope>NUCLEOTIDE SEQUENCE</scope>
    <source>
        <strain evidence="2">NBRC 32176</strain>
    </source>
</reference>
<dbReference type="GO" id="GO:0003676">
    <property type="term" value="F:nucleic acid binding"/>
    <property type="evidence" value="ECO:0007669"/>
    <property type="project" value="InterPro"/>
</dbReference>
<comment type="caution">
    <text evidence="2">The sequence shown here is derived from an EMBL/GenBank/DDBJ whole genome shotgun (WGS) entry which is preliminary data.</text>
</comment>
<dbReference type="EMBL" id="BSXW01001516">
    <property type="protein sequence ID" value="GMF37356.1"/>
    <property type="molecule type" value="Genomic_DNA"/>
</dbReference>
<protein>
    <submittedName>
        <fullName evidence="2">Unnamed protein product</fullName>
    </submittedName>
</protein>
<dbReference type="Gene3D" id="3.30.420.10">
    <property type="entry name" value="Ribonuclease H-like superfamily/Ribonuclease H"/>
    <property type="match status" value="1"/>
</dbReference>
<proteinExistence type="predicted"/>
<accession>A0A9W6XF11</accession>
<feature type="region of interest" description="Disordered" evidence="1">
    <location>
        <begin position="266"/>
        <end position="319"/>
    </location>
</feature>
<sequence>MFRSKSLEGRCEQWAARLSLWPLEIYRIQRDEDGLAAIMDAGITPRDQLDQVAENLIPAKGRVVKAPPISLQMLEADYEGCLLSFDGAAKLSDRRGCSGCILFRLALAREVTDLIVVGDSRIAIQQAQATSVVWDSDTVSEIQCLNPRLQMMLNEFEQRRPKFKSVKFEHVKREFHSAAYYLTFKTLLTQHSLTIDDPVELAQLKQLNRIPEKLIKAEESQLVKPDAGLSPESEIPDDVIAEPVVIARVAAAMSLESQIFVVTRSQAQNQDDAGNRDRDERSESTSVTAEAESEYRPKSATPPHQLLNGGDGSWPSKKLSPGLRTSWQAYLSGNIIVRS</sequence>
<dbReference type="Proteomes" id="UP001165083">
    <property type="component" value="Unassembled WGS sequence"/>
</dbReference>